<evidence type="ECO:0000256" key="5">
    <source>
        <dbReference type="ARBA" id="ARBA00022989"/>
    </source>
</evidence>
<evidence type="ECO:0000313" key="11">
    <source>
        <dbReference type="Proteomes" id="UP001549162"/>
    </source>
</evidence>
<keyword evidence="4 8" id="KW-0812">Transmembrane</keyword>
<evidence type="ECO:0000256" key="4">
    <source>
        <dbReference type="ARBA" id="ARBA00022692"/>
    </source>
</evidence>
<dbReference type="EMBL" id="JBEPMA010000001">
    <property type="protein sequence ID" value="MET3616436.1"/>
    <property type="molecule type" value="Genomic_DNA"/>
</dbReference>
<evidence type="ECO:0000256" key="6">
    <source>
        <dbReference type="ARBA" id="ARBA00023136"/>
    </source>
</evidence>
<comment type="similarity">
    <text evidence="7">Belongs to the ThrE exporter (TC 2.A.79) family.</text>
</comment>
<evidence type="ECO:0000256" key="8">
    <source>
        <dbReference type="SAM" id="Phobius"/>
    </source>
</evidence>
<feature type="transmembrane region" description="Helical" evidence="8">
    <location>
        <begin position="115"/>
        <end position="138"/>
    </location>
</feature>
<feature type="transmembrane region" description="Helical" evidence="8">
    <location>
        <begin position="6"/>
        <end position="23"/>
    </location>
</feature>
<reference evidence="10 11" key="1">
    <citation type="submission" date="2024-06" db="EMBL/GenBank/DDBJ databases">
        <title>Genomic Encyclopedia of Type Strains, Phase IV (KMG-IV): sequencing the most valuable type-strain genomes for metagenomic binning, comparative biology and taxonomic classification.</title>
        <authorList>
            <person name="Goeker M."/>
        </authorList>
    </citation>
    <scope>NUCLEOTIDE SEQUENCE [LARGE SCALE GENOMIC DNA]</scope>
    <source>
        <strain evidence="10 11">DSM 21460</strain>
    </source>
</reference>
<keyword evidence="5 8" id="KW-1133">Transmembrane helix</keyword>
<dbReference type="Pfam" id="PF12821">
    <property type="entry name" value="ThrE_2"/>
    <property type="match status" value="1"/>
</dbReference>
<feature type="domain" description="Threonine/Serine exporter ThrE" evidence="9">
    <location>
        <begin position="6"/>
        <end position="131"/>
    </location>
</feature>
<sequence length="149" mass="16939">MKYIFQFIIAAFATYGFTIYFKLPYKVRTVTSCLSGVIWVIYEFLLNDTNNYIISGLIASILIGLCSEILAIYYKKPATVFSLPCLIPLVPGAGMYYIMYYFIDSNYNMMTTSLINTVLTTTALALGIISSQATFRLIRQIIKTKRDPR</sequence>
<dbReference type="InterPro" id="IPR024528">
    <property type="entry name" value="ThrE_2"/>
</dbReference>
<comment type="caution">
    <text evidence="10">The sequence shown here is derived from an EMBL/GenBank/DDBJ whole genome shotgun (WGS) entry which is preliminary data.</text>
</comment>
<dbReference type="PANTHER" id="PTHR34390:SF1">
    <property type="entry name" value="SUCCINATE TRANSPORTER SUBUNIT YJJB-RELATED"/>
    <property type="match status" value="1"/>
</dbReference>
<evidence type="ECO:0000256" key="1">
    <source>
        <dbReference type="ARBA" id="ARBA00004651"/>
    </source>
</evidence>
<keyword evidence="2" id="KW-1003">Cell membrane</keyword>
<evidence type="ECO:0000259" key="9">
    <source>
        <dbReference type="Pfam" id="PF12821"/>
    </source>
</evidence>
<dbReference type="InterPro" id="IPR050539">
    <property type="entry name" value="ThrE_Dicarb/AminoAcid_Exp"/>
</dbReference>
<proteinExistence type="inferred from homology"/>
<keyword evidence="3" id="KW-0997">Cell inner membrane</keyword>
<name>A0ABV2J850_9FIRM</name>
<evidence type="ECO:0000256" key="2">
    <source>
        <dbReference type="ARBA" id="ARBA00022475"/>
    </source>
</evidence>
<dbReference type="PANTHER" id="PTHR34390">
    <property type="entry name" value="UPF0442 PROTEIN YJJB-RELATED"/>
    <property type="match status" value="1"/>
</dbReference>
<organism evidence="10 11">
    <name type="scientific">Peptoniphilus olsenii</name>
    <dbReference type="NCBI Taxonomy" id="411570"/>
    <lineage>
        <taxon>Bacteria</taxon>
        <taxon>Bacillati</taxon>
        <taxon>Bacillota</taxon>
        <taxon>Tissierellia</taxon>
        <taxon>Tissierellales</taxon>
        <taxon>Peptoniphilaceae</taxon>
        <taxon>Peptoniphilus</taxon>
    </lineage>
</organism>
<dbReference type="RefSeq" id="WP_354366447.1">
    <property type="nucleotide sequence ID" value="NZ_JBEPMA010000001.1"/>
</dbReference>
<evidence type="ECO:0000313" key="10">
    <source>
        <dbReference type="EMBL" id="MET3616436.1"/>
    </source>
</evidence>
<keyword evidence="11" id="KW-1185">Reference proteome</keyword>
<accession>A0ABV2J850</accession>
<feature type="transmembrane region" description="Helical" evidence="8">
    <location>
        <begin position="30"/>
        <end position="46"/>
    </location>
</feature>
<dbReference type="Proteomes" id="UP001549162">
    <property type="component" value="Unassembled WGS sequence"/>
</dbReference>
<feature type="transmembrane region" description="Helical" evidence="8">
    <location>
        <begin position="81"/>
        <end position="103"/>
    </location>
</feature>
<protein>
    <submittedName>
        <fullName evidence="10">Uncharacterized membrane protein YjjB (DUF3815 family)</fullName>
    </submittedName>
</protein>
<feature type="transmembrane region" description="Helical" evidence="8">
    <location>
        <begin position="52"/>
        <end position="74"/>
    </location>
</feature>
<comment type="subcellular location">
    <subcellularLocation>
        <location evidence="1">Cell membrane</location>
        <topology evidence="1">Multi-pass membrane protein</topology>
    </subcellularLocation>
</comment>
<evidence type="ECO:0000256" key="7">
    <source>
        <dbReference type="ARBA" id="ARBA00034125"/>
    </source>
</evidence>
<evidence type="ECO:0000256" key="3">
    <source>
        <dbReference type="ARBA" id="ARBA00022519"/>
    </source>
</evidence>
<keyword evidence="6 8" id="KW-0472">Membrane</keyword>
<gene>
    <name evidence="10" type="ORF">ABID14_000056</name>
</gene>